<name>A0ABN2B5H0_9MICO</name>
<organism evidence="3 4">
    <name type="scientific">Dermacoccus barathri</name>
    <dbReference type="NCBI Taxonomy" id="322601"/>
    <lineage>
        <taxon>Bacteria</taxon>
        <taxon>Bacillati</taxon>
        <taxon>Actinomycetota</taxon>
        <taxon>Actinomycetes</taxon>
        <taxon>Micrococcales</taxon>
        <taxon>Dermacoccaceae</taxon>
        <taxon>Dermacoccus</taxon>
    </lineage>
</organism>
<evidence type="ECO:0000313" key="3">
    <source>
        <dbReference type="EMBL" id="GAA1534263.1"/>
    </source>
</evidence>
<dbReference type="Proteomes" id="UP001501288">
    <property type="component" value="Unassembled WGS sequence"/>
</dbReference>
<keyword evidence="2" id="KW-0472">Membrane</keyword>
<accession>A0ABN2B5H0</accession>
<evidence type="ECO:0008006" key="5">
    <source>
        <dbReference type="Google" id="ProtNLM"/>
    </source>
</evidence>
<evidence type="ECO:0000313" key="4">
    <source>
        <dbReference type="Proteomes" id="UP001501288"/>
    </source>
</evidence>
<feature type="transmembrane region" description="Helical" evidence="2">
    <location>
        <begin position="87"/>
        <end position="109"/>
    </location>
</feature>
<evidence type="ECO:0000256" key="2">
    <source>
        <dbReference type="SAM" id="Phobius"/>
    </source>
</evidence>
<keyword evidence="2" id="KW-0812">Transmembrane</keyword>
<protein>
    <recommendedName>
        <fullName evidence="5">DUF3592 domain-containing protein</fullName>
    </recommendedName>
</protein>
<dbReference type="RefSeq" id="WP_129666902.1">
    <property type="nucleotide sequence ID" value="NZ_BAAANV010000015.1"/>
</dbReference>
<gene>
    <name evidence="3" type="ORF">GCM10009762_05720</name>
</gene>
<dbReference type="EMBL" id="BAAANV010000015">
    <property type="protein sequence ID" value="GAA1534263.1"/>
    <property type="molecule type" value="Genomic_DNA"/>
</dbReference>
<feature type="region of interest" description="Disordered" evidence="1">
    <location>
        <begin position="53"/>
        <end position="79"/>
    </location>
</feature>
<evidence type="ECO:0000256" key="1">
    <source>
        <dbReference type="SAM" id="MobiDB-lite"/>
    </source>
</evidence>
<keyword evidence="2" id="KW-1133">Transmembrane helix</keyword>
<proteinExistence type="predicted"/>
<sequence length="114" mass="12542">MTGVVIRLVLLAMALFLAVRLLHRSAVARREWAVRDAALTRAEEWWARTHGGPFDQERREVPGDIAPYLGPNGPRSELRGPKPDQAAWVWGWICVVIAAFLAVSVVAQLSSGSV</sequence>
<keyword evidence="4" id="KW-1185">Reference proteome</keyword>
<comment type="caution">
    <text evidence="3">The sequence shown here is derived from an EMBL/GenBank/DDBJ whole genome shotgun (WGS) entry which is preliminary data.</text>
</comment>
<reference evidence="3 4" key="1">
    <citation type="journal article" date="2019" name="Int. J. Syst. Evol. Microbiol.">
        <title>The Global Catalogue of Microorganisms (GCM) 10K type strain sequencing project: providing services to taxonomists for standard genome sequencing and annotation.</title>
        <authorList>
            <consortium name="The Broad Institute Genomics Platform"/>
            <consortium name="The Broad Institute Genome Sequencing Center for Infectious Disease"/>
            <person name="Wu L."/>
            <person name="Ma J."/>
        </authorList>
    </citation>
    <scope>NUCLEOTIDE SEQUENCE [LARGE SCALE GENOMIC DNA]</scope>
    <source>
        <strain evidence="3 4">JCM 14588</strain>
    </source>
</reference>